<evidence type="ECO:0000313" key="2">
    <source>
        <dbReference type="Proteomes" id="UP000000845"/>
    </source>
</evidence>
<dbReference type="RefSeq" id="WP_012861918.1">
    <property type="nucleotide sequence ID" value="NC_013517.1"/>
</dbReference>
<gene>
    <name evidence="1" type="ordered locus">Sterm_2471</name>
</gene>
<organism evidence="1 2">
    <name type="scientific">Sebaldella termitidis (strain ATCC 33386 / NCTC 11300)</name>
    <dbReference type="NCBI Taxonomy" id="526218"/>
    <lineage>
        <taxon>Bacteria</taxon>
        <taxon>Fusobacteriati</taxon>
        <taxon>Fusobacteriota</taxon>
        <taxon>Fusobacteriia</taxon>
        <taxon>Fusobacteriales</taxon>
        <taxon>Leptotrichiaceae</taxon>
        <taxon>Sebaldella</taxon>
    </lineage>
</organism>
<dbReference type="STRING" id="526218.Sterm_2471"/>
<reference evidence="1 2" key="2">
    <citation type="journal article" date="2010" name="Stand. Genomic Sci.">
        <title>Complete genome sequence of Sebaldella termitidis type strain (NCTC 11300).</title>
        <authorList>
            <person name="Harmon-Smith M."/>
            <person name="Celia L."/>
            <person name="Chertkov O."/>
            <person name="Lapidus A."/>
            <person name="Copeland A."/>
            <person name="Glavina Del Rio T."/>
            <person name="Nolan M."/>
            <person name="Lucas S."/>
            <person name="Tice H."/>
            <person name="Cheng J.F."/>
            <person name="Han C."/>
            <person name="Detter J.C."/>
            <person name="Bruce D."/>
            <person name="Goodwin L."/>
            <person name="Pitluck S."/>
            <person name="Pati A."/>
            <person name="Liolios K."/>
            <person name="Ivanova N."/>
            <person name="Mavromatis K."/>
            <person name="Mikhailova N."/>
            <person name="Chen A."/>
            <person name="Palaniappan K."/>
            <person name="Land M."/>
            <person name="Hauser L."/>
            <person name="Chang Y.J."/>
            <person name="Jeffries C.D."/>
            <person name="Brettin T."/>
            <person name="Goker M."/>
            <person name="Beck B."/>
            <person name="Bristow J."/>
            <person name="Eisen J.A."/>
            <person name="Markowitz V."/>
            <person name="Hugenholtz P."/>
            <person name="Kyrpides N.C."/>
            <person name="Klenk H.P."/>
            <person name="Chen F."/>
        </authorList>
    </citation>
    <scope>NUCLEOTIDE SEQUENCE [LARGE SCALE GENOMIC DNA]</scope>
    <source>
        <strain evidence="2">ATCC 33386 / NCTC 11300</strain>
    </source>
</reference>
<dbReference type="AlphaFoldDB" id="D1ALI1"/>
<evidence type="ECO:0008006" key="3">
    <source>
        <dbReference type="Google" id="ProtNLM"/>
    </source>
</evidence>
<proteinExistence type="predicted"/>
<dbReference type="Proteomes" id="UP000000845">
    <property type="component" value="Chromosome"/>
</dbReference>
<name>D1ALI1_SEBTE</name>
<dbReference type="KEGG" id="str:Sterm_2471"/>
<sequence length="195" mass="20720">MSNIVDMFSGLLGTNIDQIQNSLGNNDKKGIMTAASVALPAMLEALNKNTNTKEGAQSLANALDKDHDGSKLNDITSMISNYKGENGSAILNHMFGDKKENIINSVSKSSGLDMNSTSNLMSMLAPFVLEFLGKNKKEQNLDADGISNLTSMASNFLGGSNGDLMGMLTNFLDADKDGSIVDDAMDLLGGLFKKK</sequence>
<dbReference type="InterPro" id="IPR009282">
    <property type="entry name" value="DUF937"/>
</dbReference>
<accession>D1ALI1</accession>
<keyword evidence="2" id="KW-1185">Reference proteome</keyword>
<dbReference type="EMBL" id="CP001739">
    <property type="protein sequence ID" value="ACZ09324.1"/>
    <property type="molecule type" value="Genomic_DNA"/>
</dbReference>
<dbReference type="Pfam" id="PF06078">
    <property type="entry name" value="DUF937"/>
    <property type="match status" value="1"/>
</dbReference>
<dbReference type="HOGENOM" id="CLU_080945_1_0_0"/>
<reference evidence="2" key="1">
    <citation type="submission" date="2009-09" db="EMBL/GenBank/DDBJ databases">
        <title>The complete chromosome of Sebaldella termitidis ATCC 33386.</title>
        <authorList>
            <consortium name="US DOE Joint Genome Institute (JGI-PGF)"/>
            <person name="Lucas S."/>
            <person name="Copeland A."/>
            <person name="Lapidus A."/>
            <person name="Glavina del Rio T."/>
            <person name="Dalin E."/>
            <person name="Tice H."/>
            <person name="Bruce D."/>
            <person name="Goodwin L."/>
            <person name="Pitluck S."/>
            <person name="Kyrpides N."/>
            <person name="Mavromatis K."/>
            <person name="Ivanova N."/>
            <person name="Mikhailova N."/>
            <person name="Sims D."/>
            <person name="Meincke L."/>
            <person name="Brettin T."/>
            <person name="Detter J.C."/>
            <person name="Han C."/>
            <person name="Larimer F."/>
            <person name="Land M."/>
            <person name="Hauser L."/>
            <person name="Markowitz V."/>
            <person name="Cheng J.F."/>
            <person name="Hugenholtz P."/>
            <person name="Woyke T."/>
            <person name="Wu D."/>
            <person name="Eisen J.A."/>
        </authorList>
    </citation>
    <scope>NUCLEOTIDE SEQUENCE [LARGE SCALE GENOMIC DNA]</scope>
    <source>
        <strain evidence="2">ATCC 33386 / NCTC 11300</strain>
    </source>
</reference>
<dbReference type="eggNOG" id="COG5403">
    <property type="taxonomic scope" value="Bacteria"/>
</dbReference>
<protein>
    <recommendedName>
        <fullName evidence="3">DUF937 domain-containing protein</fullName>
    </recommendedName>
</protein>
<evidence type="ECO:0000313" key="1">
    <source>
        <dbReference type="EMBL" id="ACZ09324.1"/>
    </source>
</evidence>